<dbReference type="STRING" id="1090615.SAMN04515671_4335"/>
<dbReference type="Gene3D" id="3.10.580.10">
    <property type="entry name" value="CBS-domain"/>
    <property type="match status" value="1"/>
</dbReference>
<dbReference type="EMBL" id="LT629710">
    <property type="protein sequence ID" value="SDP46138.1"/>
    <property type="molecule type" value="Genomic_DNA"/>
</dbReference>
<dbReference type="InterPro" id="IPR000644">
    <property type="entry name" value="CBS_dom"/>
</dbReference>
<gene>
    <name evidence="4" type="ORF">SAMN04515671_4335</name>
</gene>
<dbReference type="PANTHER" id="PTHR43080:SF2">
    <property type="entry name" value="CBS DOMAIN-CONTAINING PROTEIN"/>
    <property type="match status" value="1"/>
</dbReference>
<dbReference type="InterPro" id="IPR046342">
    <property type="entry name" value="CBS_dom_sf"/>
</dbReference>
<feature type="domain" description="CBS" evidence="3">
    <location>
        <begin position="1"/>
        <end position="58"/>
    </location>
</feature>
<feature type="domain" description="CBS" evidence="3">
    <location>
        <begin position="73"/>
        <end position="128"/>
    </location>
</feature>
<protein>
    <submittedName>
        <fullName evidence="4">CBS domain-containing protein</fullName>
    </submittedName>
</protein>
<evidence type="ECO:0000313" key="5">
    <source>
        <dbReference type="Proteomes" id="UP000198741"/>
    </source>
</evidence>
<sequence length="197" mass="21005">MTRNVVTVRPHTPLAEAASILVRRGFSALPVVDAHGGLVGVITEADVVGSRFDDGTPAPDPAEPAARKVSEVMTSPVVGVSDDADLSLVARAMLQGHRRSMPIVDGTRLVGVVTRRDILRMLTRSDAQIADDVRAHLRVLGGRGRWTVQVVNGDVSVWDQFNQESDREVAKVLAEGVPGAIRVSILDGHPQGGDQMP</sequence>
<dbReference type="InterPro" id="IPR051257">
    <property type="entry name" value="Diverse_CBS-Domain"/>
</dbReference>
<dbReference type="AlphaFoldDB" id="A0A1H0SY30"/>
<name>A0A1H0SY30_9ACTN</name>
<dbReference type="PANTHER" id="PTHR43080">
    <property type="entry name" value="CBS DOMAIN-CONTAINING PROTEIN CBSX3, MITOCHONDRIAL"/>
    <property type="match status" value="1"/>
</dbReference>
<dbReference type="PROSITE" id="PS51371">
    <property type="entry name" value="CBS"/>
    <property type="match status" value="2"/>
</dbReference>
<evidence type="ECO:0000256" key="1">
    <source>
        <dbReference type="ARBA" id="ARBA00023122"/>
    </source>
</evidence>
<keyword evidence="1 2" id="KW-0129">CBS domain</keyword>
<evidence type="ECO:0000256" key="2">
    <source>
        <dbReference type="PROSITE-ProRule" id="PRU00703"/>
    </source>
</evidence>
<evidence type="ECO:0000313" key="4">
    <source>
        <dbReference type="EMBL" id="SDP46138.1"/>
    </source>
</evidence>
<dbReference type="SUPFAM" id="SSF54631">
    <property type="entry name" value="CBS-domain pair"/>
    <property type="match status" value="1"/>
</dbReference>
<dbReference type="Pfam" id="PF00571">
    <property type="entry name" value="CBS"/>
    <property type="match status" value="2"/>
</dbReference>
<evidence type="ECO:0000259" key="3">
    <source>
        <dbReference type="PROSITE" id="PS51371"/>
    </source>
</evidence>
<accession>A0A1H0SY30</accession>
<reference evidence="4 5" key="1">
    <citation type="submission" date="2016-10" db="EMBL/GenBank/DDBJ databases">
        <authorList>
            <person name="de Groot N.N."/>
        </authorList>
    </citation>
    <scope>NUCLEOTIDE SEQUENCE [LARGE SCALE GENOMIC DNA]</scope>
    <source>
        <strain evidence="5">P4-7,KCTC 19426,CECT 7604</strain>
    </source>
</reference>
<dbReference type="Proteomes" id="UP000198741">
    <property type="component" value="Chromosome I"/>
</dbReference>
<organism evidence="4 5">
    <name type="scientific">Nakamurella panacisegetis</name>
    <dbReference type="NCBI Taxonomy" id="1090615"/>
    <lineage>
        <taxon>Bacteria</taxon>
        <taxon>Bacillati</taxon>
        <taxon>Actinomycetota</taxon>
        <taxon>Actinomycetes</taxon>
        <taxon>Nakamurellales</taxon>
        <taxon>Nakamurellaceae</taxon>
        <taxon>Nakamurella</taxon>
    </lineage>
</organism>
<dbReference type="SMART" id="SM00116">
    <property type="entry name" value="CBS"/>
    <property type="match status" value="2"/>
</dbReference>
<keyword evidence="5" id="KW-1185">Reference proteome</keyword>
<proteinExistence type="predicted"/>